<protein>
    <recommendedName>
        <fullName evidence="4">WxL domain-containing protein</fullName>
    </recommendedName>
</protein>
<feature type="region of interest" description="Disordered" evidence="1">
    <location>
        <begin position="109"/>
        <end position="131"/>
    </location>
</feature>
<dbReference type="Gene3D" id="2.60.40.10">
    <property type="entry name" value="Immunoglobulins"/>
    <property type="match status" value="1"/>
</dbReference>
<dbReference type="Gene3D" id="2.60.120.200">
    <property type="match status" value="1"/>
</dbReference>
<dbReference type="InterPro" id="IPR013783">
    <property type="entry name" value="Ig-like_fold"/>
</dbReference>
<keyword evidence="3" id="KW-1185">Reference proteome</keyword>
<comment type="caution">
    <text evidence="2">The sequence shown here is derived from an EMBL/GenBank/DDBJ whole genome shotgun (WGS) entry which is preliminary data.</text>
</comment>
<dbReference type="Proteomes" id="UP001597189">
    <property type="component" value="Unassembled WGS sequence"/>
</dbReference>
<dbReference type="RefSeq" id="WP_203643502.1">
    <property type="nucleotide sequence ID" value="NZ_BOLN01000002.1"/>
</dbReference>
<organism evidence="2 3">
    <name type="scientific">Levilactobacillus lanxiensis</name>
    <dbReference type="NCBI Taxonomy" id="2799568"/>
    <lineage>
        <taxon>Bacteria</taxon>
        <taxon>Bacillati</taxon>
        <taxon>Bacillota</taxon>
        <taxon>Bacilli</taxon>
        <taxon>Lactobacillales</taxon>
        <taxon>Lactobacillaceae</taxon>
        <taxon>Levilactobacillus</taxon>
    </lineage>
</organism>
<dbReference type="EMBL" id="JBHTOD010000002">
    <property type="protein sequence ID" value="MFD1454529.1"/>
    <property type="molecule type" value="Genomic_DNA"/>
</dbReference>
<sequence>MEFDTEANKAANNAADFSNSFDNIASVSGAHIAWNYPSDSKTYISDSSISSPNMLHRGAVNNLSLSDGKWHHITLTWNGYNTMTYTIDDKDPQTGEALKGQGADFSLDPGGQVGLGNDPTTITTTDSGETRWGFTGTTDSSKWENNLVIFEQVPGLVNATAKNTLTDVTTGKDIASGDKVKSDDKVSLTYNLGYVNGRQDWKNIVAKLSLPRDLTFSQATVSYGATQVATMTGDNLASQLAKYTLPQDLSSSNTKASITLQGTADDVTKETTVPATTSNFDGTNDILSTDTVPFTLTPNRLISIHKLSGDPVNVQPNQDTKVTGTVVMDNIPDDYDYRNVTVTGTLNGKTLTTQPDDEGEFNFTIPAADLTSGSNSLAVKATDEEGNSSDTATWTLNMGVLQLANVSDQAKFTTKLTGSAQDVEPDAGWTINVVDTRGTGSAWTLQASATAQATTPDGQLSGNLVYKRQNGTEVTLNQTPQTVMTHTNTATDTGTTDVTSSWGQKAGMQAQINSDALVGDYTIVVGWQLIDGVS</sequence>
<name>A0ABW4D0T9_9LACO</name>
<dbReference type="InterPro" id="IPR013320">
    <property type="entry name" value="ConA-like_dom_sf"/>
</dbReference>
<evidence type="ECO:0008006" key="4">
    <source>
        <dbReference type="Google" id="ProtNLM"/>
    </source>
</evidence>
<feature type="compositionally biased region" description="Polar residues" evidence="1">
    <location>
        <begin position="118"/>
        <end position="127"/>
    </location>
</feature>
<evidence type="ECO:0000313" key="2">
    <source>
        <dbReference type="EMBL" id="MFD1454529.1"/>
    </source>
</evidence>
<reference evidence="3" key="1">
    <citation type="journal article" date="2019" name="Int. J. Syst. Evol. Microbiol.">
        <title>The Global Catalogue of Microorganisms (GCM) 10K type strain sequencing project: providing services to taxonomists for standard genome sequencing and annotation.</title>
        <authorList>
            <consortium name="The Broad Institute Genomics Platform"/>
            <consortium name="The Broad Institute Genome Sequencing Center for Infectious Disease"/>
            <person name="Wu L."/>
            <person name="Ma J."/>
        </authorList>
    </citation>
    <scope>NUCLEOTIDE SEQUENCE [LARGE SCALE GENOMIC DNA]</scope>
    <source>
        <strain evidence="3">CCM 8979</strain>
    </source>
</reference>
<proteinExistence type="predicted"/>
<accession>A0ABW4D0T9</accession>
<evidence type="ECO:0000256" key="1">
    <source>
        <dbReference type="SAM" id="MobiDB-lite"/>
    </source>
</evidence>
<evidence type="ECO:0000313" key="3">
    <source>
        <dbReference type="Proteomes" id="UP001597189"/>
    </source>
</evidence>
<dbReference type="SUPFAM" id="SSF49899">
    <property type="entry name" value="Concanavalin A-like lectins/glucanases"/>
    <property type="match status" value="1"/>
</dbReference>
<gene>
    <name evidence="2" type="ORF">ACFQ44_02390</name>
</gene>